<dbReference type="SUPFAM" id="SSF57701">
    <property type="entry name" value="Zn2/Cys6 DNA-binding domain"/>
    <property type="match status" value="1"/>
</dbReference>
<organism evidence="5 6">
    <name type="scientific">Calocera cornea HHB12733</name>
    <dbReference type="NCBI Taxonomy" id="1353952"/>
    <lineage>
        <taxon>Eukaryota</taxon>
        <taxon>Fungi</taxon>
        <taxon>Dikarya</taxon>
        <taxon>Basidiomycota</taxon>
        <taxon>Agaricomycotina</taxon>
        <taxon>Dacrymycetes</taxon>
        <taxon>Dacrymycetales</taxon>
        <taxon>Dacrymycetaceae</taxon>
        <taxon>Calocera</taxon>
    </lineage>
</organism>
<evidence type="ECO:0000256" key="2">
    <source>
        <dbReference type="ARBA" id="ARBA00023242"/>
    </source>
</evidence>
<dbReference type="GO" id="GO:0003677">
    <property type="term" value="F:DNA binding"/>
    <property type="evidence" value="ECO:0007669"/>
    <property type="project" value="InterPro"/>
</dbReference>
<dbReference type="GO" id="GO:0008270">
    <property type="term" value="F:zinc ion binding"/>
    <property type="evidence" value="ECO:0007669"/>
    <property type="project" value="InterPro"/>
</dbReference>
<dbReference type="SMART" id="SM00906">
    <property type="entry name" value="Fungal_trans"/>
    <property type="match status" value="1"/>
</dbReference>
<feature type="region of interest" description="Disordered" evidence="3">
    <location>
        <begin position="154"/>
        <end position="216"/>
    </location>
</feature>
<evidence type="ECO:0000256" key="1">
    <source>
        <dbReference type="ARBA" id="ARBA00022723"/>
    </source>
</evidence>
<dbReference type="InterPro" id="IPR001138">
    <property type="entry name" value="Zn2Cys6_DnaBD"/>
</dbReference>
<dbReference type="CDD" id="cd00067">
    <property type="entry name" value="GAL4"/>
    <property type="match status" value="1"/>
</dbReference>
<evidence type="ECO:0000256" key="3">
    <source>
        <dbReference type="SAM" id="MobiDB-lite"/>
    </source>
</evidence>
<dbReference type="Pfam" id="PF04082">
    <property type="entry name" value="Fungal_trans"/>
    <property type="match status" value="1"/>
</dbReference>
<keyword evidence="6" id="KW-1185">Reference proteome</keyword>
<feature type="region of interest" description="Disordered" evidence="3">
    <location>
        <begin position="82"/>
        <end position="102"/>
    </location>
</feature>
<dbReference type="InterPro" id="IPR036864">
    <property type="entry name" value="Zn2-C6_fun-type_DNA-bd_sf"/>
</dbReference>
<dbReference type="OrthoDB" id="1708823at2759"/>
<dbReference type="InParanoid" id="A0A165DZW0"/>
<dbReference type="EMBL" id="KV424028">
    <property type="protein sequence ID" value="KZT53824.1"/>
    <property type="molecule type" value="Genomic_DNA"/>
</dbReference>
<feature type="region of interest" description="Disordered" evidence="3">
    <location>
        <begin position="128"/>
        <end position="147"/>
    </location>
</feature>
<evidence type="ECO:0000313" key="5">
    <source>
        <dbReference type="EMBL" id="KZT53824.1"/>
    </source>
</evidence>
<dbReference type="SMART" id="SM00066">
    <property type="entry name" value="GAL4"/>
    <property type="match status" value="1"/>
</dbReference>
<dbReference type="Gene3D" id="4.10.240.10">
    <property type="entry name" value="Zn(2)-C6 fungal-type DNA-binding domain"/>
    <property type="match status" value="1"/>
</dbReference>
<dbReference type="PROSITE" id="PS50048">
    <property type="entry name" value="ZN2_CY6_FUNGAL_2"/>
    <property type="match status" value="1"/>
</dbReference>
<keyword evidence="2" id="KW-0539">Nucleus</keyword>
<dbReference type="InterPro" id="IPR050797">
    <property type="entry name" value="Carb_Metab_Trans_Reg"/>
</dbReference>
<dbReference type="PANTHER" id="PTHR31668">
    <property type="entry name" value="GLUCOSE TRANSPORT TRANSCRIPTION REGULATOR RGT1-RELATED-RELATED"/>
    <property type="match status" value="1"/>
</dbReference>
<evidence type="ECO:0000313" key="6">
    <source>
        <dbReference type="Proteomes" id="UP000076842"/>
    </source>
</evidence>
<feature type="compositionally biased region" description="Polar residues" evidence="3">
    <location>
        <begin position="178"/>
        <end position="191"/>
    </location>
</feature>
<feature type="compositionally biased region" description="Polar residues" evidence="3">
    <location>
        <begin position="93"/>
        <end position="102"/>
    </location>
</feature>
<dbReference type="InterPro" id="IPR007219">
    <property type="entry name" value="XnlR_reg_dom"/>
</dbReference>
<keyword evidence="1" id="KW-0479">Metal-binding</keyword>
<proteinExistence type="predicted"/>
<reference evidence="5 6" key="1">
    <citation type="journal article" date="2016" name="Mol. Biol. Evol.">
        <title>Comparative Genomics of Early-Diverging Mushroom-Forming Fungi Provides Insights into the Origins of Lignocellulose Decay Capabilities.</title>
        <authorList>
            <person name="Nagy L.G."/>
            <person name="Riley R."/>
            <person name="Tritt A."/>
            <person name="Adam C."/>
            <person name="Daum C."/>
            <person name="Floudas D."/>
            <person name="Sun H."/>
            <person name="Yadav J.S."/>
            <person name="Pangilinan J."/>
            <person name="Larsson K.H."/>
            <person name="Matsuura K."/>
            <person name="Barry K."/>
            <person name="Labutti K."/>
            <person name="Kuo R."/>
            <person name="Ohm R.A."/>
            <person name="Bhattacharya S.S."/>
            <person name="Shirouzu T."/>
            <person name="Yoshinaga Y."/>
            <person name="Martin F.M."/>
            <person name="Grigoriev I.V."/>
            <person name="Hibbett D.S."/>
        </authorList>
    </citation>
    <scope>NUCLEOTIDE SEQUENCE [LARGE SCALE GENOMIC DNA]</scope>
    <source>
        <strain evidence="5 6">HHB12733</strain>
    </source>
</reference>
<dbReference type="GO" id="GO:0006351">
    <property type="term" value="P:DNA-templated transcription"/>
    <property type="evidence" value="ECO:0007669"/>
    <property type="project" value="InterPro"/>
</dbReference>
<dbReference type="CDD" id="cd12148">
    <property type="entry name" value="fungal_TF_MHR"/>
    <property type="match status" value="1"/>
</dbReference>
<protein>
    <recommendedName>
        <fullName evidence="4">Zn(2)-C6 fungal-type domain-containing protein</fullName>
    </recommendedName>
</protein>
<dbReference type="GO" id="GO:0000981">
    <property type="term" value="F:DNA-binding transcription factor activity, RNA polymerase II-specific"/>
    <property type="evidence" value="ECO:0007669"/>
    <property type="project" value="InterPro"/>
</dbReference>
<dbReference type="STRING" id="1353952.A0A165DZW0"/>
<dbReference type="AlphaFoldDB" id="A0A165DZW0"/>
<dbReference type="Proteomes" id="UP000076842">
    <property type="component" value="Unassembled WGS sequence"/>
</dbReference>
<evidence type="ECO:0000259" key="4">
    <source>
        <dbReference type="PROSITE" id="PS50048"/>
    </source>
</evidence>
<feature type="domain" description="Zn(2)-C6 fungal-type" evidence="4">
    <location>
        <begin position="69"/>
        <end position="120"/>
    </location>
</feature>
<feature type="compositionally biased region" description="Basic and acidic residues" evidence="3">
    <location>
        <begin position="154"/>
        <end position="163"/>
    </location>
</feature>
<name>A0A165DZW0_9BASI</name>
<dbReference type="PANTHER" id="PTHR31668:SF30">
    <property type="entry name" value="ZN(II)2CYS6 TRANSCRIPTION FACTOR (EUROFUNG)"/>
    <property type="match status" value="1"/>
</dbReference>
<accession>A0A165DZW0</accession>
<gene>
    <name evidence="5" type="ORF">CALCODRAFT_37146</name>
</gene>
<sequence>MPAIRVKQQEQEQHILPSYSPVYQHNLPHPYPNLLHHIPHPFPADTTFPTMTITGIAEEKAKRKRQSQSCDACRARKVRCARDGAGPDEGPVPSTSNANGSAVANTPCKHCLALNIPCTYDYQPKKRGPPNLCASSSHAPIPEIDPSPSYLRRLQEQQQREQGQENGTQRGSVPPLSPTRSIIQSSTSTASHPPPPPPVPLTAWNATPSPDESLPLSLDMPPSRYPIAADTHTPSTSYAFEAPSSPTPSYTSAASISGRASLPPASGNYPPLPTPVGHHYMPLYPALDYHFTRQHRIDDIAPRPQILHILSLFFEFVYPLTPCVHKPSFLADLASRREERDTLFFALVMSTVASTLVQVPRACLPMSRREVRRLAQSCHEASRHITVAKYDPPMSIMVVIRYFDTVYHFCEGHDATSHASFGEAAHIAVTLHMHEESSYAACDPIETEVRRRVFWLLFDADKSMSVLLGRPICLRDEDCTLHFPKEVDDEYITLSGVQPQPPGKTAIISGLNYISRIFALLGEILVRIRVDKRSPPTGLAAQSRLSEIESLHSRIVSALAHTPPPLRLGRSSLDQHAFVDGSDSYPDAAFTKATYTELREFFDNPTARTTASDPFIVMQGNLYVTQQLVRFVIEQYRDELMMSMATAAGDTKATEELMAKQAQDQETVASDLLHVLHSIPIQAIATNGPSLVHKVRFVASTLLDTVRKVETDRASAARAHAYLWDFLSILSEIERNYL</sequence>